<accession>A0ABD5PGL2</accession>
<feature type="transmembrane region" description="Helical" evidence="2">
    <location>
        <begin position="113"/>
        <end position="131"/>
    </location>
</feature>
<feature type="transmembrane region" description="Helical" evidence="2">
    <location>
        <begin position="86"/>
        <end position="106"/>
    </location>
</feature>
<dbReference type="Pfam" id="PF13231">
    <property type="entry name" value="PMT_2"/>
    <property type="match status" value="1"/>
</dbReference>
<feature type="transmembrane region" description="Helical" evidence="2">
    <location>
        <begin position="183"/>
        <end position="201"/>
    </location>
</feature>
<feature type="transmembrane region" description="Helical" evidence="2">
    <location>
        <begin position="279"/>
        <end position="306"/>
    </location>
</feature>
<feature type="transmembrane region" description="Helical" evidence="2">
    <location>
        <begin position="413"/>
        <end position="435"/>
    </location>
</feature>
<dbReference type="PIRSF" id="PIRSF030218">
    <property type="entry name" value="Mannosyltr_MA4085_prd"/>
    <property type="match status" value="1"/>
</dbReference>
<dbReference type="InterPro" id="IPR016950">
    <property type="entry name" value="Manno-Trfase_MA4085_prd"/>
</dbReference>
<feature type="transmembrane region" description="Helical" evidence="2">
    <location>
        <begin position="361"/>
        <end position="382"/>
    </location>
</feature>
<dbReference type="RefSeq" id="WP_267623256.1">
    <property type="nucleotide sequence ID" value="NZ_JAODIW010000008.1"/>
</dbReference>
<dbReference type="AlphaFoldDB" id="A0ABD5PGL2"/>
<dbReference type="NCBIfam" id="TIGR03663">
    <property type="entry name" value="flippase activity-associated protein Agl23"/>
    <property type="match status" value="1"/>
</dbReference>
<reference evidence="4 5" key="1">
    <citation type="journal article" date="2019" name="Int. J. Syst. Evol. Microbiol.">
        <title>The Global Catalogue of Microorganisms (GCM) 10K type strain sequencing project: providing services to taxonomists for standard genome sequencing and annotation.</title>
        <authorList>
            <consortium name="The Broad Institute Genomics Platform"/>
            <consortium name="The Broad Institute Genome Sequencing Center for Infectious Disease"/>
            <person name="Wu L."/>
            <person name="Ma J."/>
        </authorList>
    </citation>
    <scope>NUCLEOTIDE SEQUENCE [LARGE SCALE GENOMIC DNA]</scope>
    <source>
        <strain evidence="4 5">CGMCC 1.12553</strain>
    </source>
</reference>
<name>A0ABD5PGL2_9EURY</name>
<feature type="compositionally biased region" description="Basic and acidic residues" evidence="1">
    <location>
        <begin position="633"/>
        <end position="644"/>
    </location>
</feature>
<keyword evidence="5" id="KW-1185">Reference proteome</keyword>
<dbReference type="PANTHER" id="PTHR41710">
    <property type="entry name" value="GLYCOSYL TRANSFERASE, FAMILY 39"/>
    <property type="match status" value="1"/>
</dbReference>
<evidence type="ECO:0000259" key="3">
    <source>
        <dbReference type="Pfam" id="PF13231"/>
    </source>
</evidence>
<organism evidence="4 5">
    <name type="scientific">Halobium salinum</name>
    <dbReference type="NCBI Taxonomy" id="1364940"/>
    <lineage>
        <taxon>Archaea</taxon>
        <taxon>Methanobacteriati</taxon>
        <taxon>Methanobacteriota</taxon>
        <taxon>Stenosarchaea group</taxon>
        <taxon>Halobacteria</taxon>
        <taxon>Halobacteriales</taxon>
        <taxon>Haloferacaceae</taxon>
        <taxon>Halobium</taxon>
    </lineage>
</organism>
<feature type="transmembrane region" description="Helical" evidence="2">
    <location>
        <begin position="12"/>
        <end position="32"/>
    </location>
</feature>
<evidence type="ECO:0000256" key="2">
    <source>
        <dbReference type="SAM" id="Phobius"/>
    </source>
</evidence>
<comment type="caution">
    <text evidence="4">The sequence shown here is derived from an EMBL/GenBank/DDBJ whole genome shotgun (WGS) entry which is preliminary data.</text>
</comment>
<dbReference type="PANTHER" id="PTHR41710:SF2">
    <property type="entry name" value="GLYCOSYL TRANSFERASE FAMILY 39_83 DOMAIN-CONTAINING PROTEIN"/>
    <property type="match status" value="1"/>
</dbReference>
<gene>
    <name evidence="4" type="ORF">ACFO0N_19025</name>
</gene>
<feature type="region of interest" description="Disordered" evidence="1">
    <location>
        <begin position="209"/>
        <end position="251"/>
    </location>
</feature>
<protein>
    <submittedName>
        <fullName evidence="4">Flippase activity-associated protein Agl23</fullName>
    </submittedName>
</protein>
<feature type="transmembrane region" description="Helical" evidence="2">
    <location>
        <begin position="447"/>
        <end position="471"/>
    </location>
</feature>
<dbReference type="InterPro" id="IPR019962">
    <property type="entry name" value="CHP03663"/>
</dbReference>
<keyword evidence="2" id="KW-0812">Transmembrane</keyword>
<feature type="domain" description="Glycosyltransferase RgtA/B/C/D-like" evidence="3">
    <location>
        <begin position="66"/>
        <end position="200"/>
    </location>
</feature>
<dbReference type="EMBL" id="JBHSDS010000010">
    <property type="protein sequence ID" value="MFC4360047.1"/>
    <property type="molecule type" value="Genomic_DNA"/>
</dbReference>
<keyword evidence="2" id="KW-0472">Membrane</keyword>
<sequence>MRTDGVGSRGGLDATALGVLAVAALALAVRLVGLGARVMHWDEGRVGYWILRYHENGEFFYRPIIHGPFLPVVNDYVFTVLPPTDFSARLVVAVVGGLFPLAALLFRDRLRNAETVALSLFLAADPLLVYYSRFMRSDVIVAVFSVFALGFVVRGIDRRNPAYFVPAGAAFATGLAAKENGLLYLACFAGAGVLLFDHYLVRRTREARSASESRRSPTHAAESTPPSVPDGGEDAGPSADADWGGEAESETEPLLNVRAVLAGELRRTRRRLSAWAGDLWTGVGLVGVYSVGAVLAFLAVTVFFYAPRPELWTALANPTQLPGVFETATVGSWEKFYSTWASGTHQSHDYAPYAKDLVETLVYGSGVLLVFALIGFVADGYGEDRPRDLVAFSMYWGVASLVGYPIATDIQAPWAAVHVVVAFAIPAGVGGGYVYRVARRSLSVDDAVGTGIAALVVLAAMVGVVGANATYVNAASEDQKELLQWAQPENDLKETLADVERVSRTNPGEDVLFFGTCNPAGGACDRSDMSDALFYVKDESSLQRMPPGGPAWHSRLPIPWYFESYGANVTSSHPNASTAAVLDDAPPVVVAYRWNASDIEPHLPGYEKREHRFKLWGEHVVIFVDRSALRASTRTDRDAPDDGRQSISGGVIGAPGSVATAPGAADVVRPSAVAARRAASA</sequence>
<dbReference type="Proteomes" id="UP001595921">
    <property type="component" value="Unassembled WGS sequence"/>
</dbReference>
<feature type="region of interest" description="Disordered" evidence="1">
    <location>
        <begin position="632"/>
        <end position="666"/>
    </location>
</feature>
<evidence type="ECO:0000313" key="4">
    <source>
        <dbReference type="EMBL" id="MFC4360047.1"/>
    </source>
</evidence>
<feature type="transmembrane region" description="Helical" evidence="2">
    <location>
        <begin position="389"/>
        <end position="407"/>
    </location>
</feature>
<evidence type="ECO:0000256" key="1">
    <source>
        <dbReference type="SAM" id="MobiDB-lite"/>
    </source>
</evidence>
<feature type="transmembrane region" description="Helical" evidence="2">
    <location>
        <begin position="137"/>
        <end position="153"/>
    </location>
</feature>
<proteinExistence type="predicted"/>
<dbReference type="InterPro" id="IPR038731">
    <property type="entry name" value="RgtA/B/C-like"/>
</dbReference>
<evidence type="ECO:0000313" key="5">
    <source>
        <dbReference type="Proteomes" id="UP001595921"/>
    </source>
</evidence>
<keyword evidence="2" id="KW-1133">Transmembrane helix</keyword>